<dbReference type="SUPFAM" id="SSF52540">
    <property type="entry name" value="P-loop containing nucleoside triphosphate hydrolases"/>
    <property type="match status" value="1"/>
</dbReference>
<accession>A0AAN8MT37</accession>
<dbReference type="InterPro" id="IPR011990">
    <property type="entry name" value="TPR-like_helical_dom_sf"/>
</dbReference>
<gene>
    <name evidence="3" type="ORF">TWF718_009838</name>
</gene>
<feature type="repeat" description="TPR" evidence="1">
    <location>
        <begin position="808"/>
        <end position="841"/>
    </location>
</feature>
<dbReference type="GO" id="GO:0003824">
    <property type="term" value="F:catalytic activity"/>
    <property type="evidence" value="ECO:0007669"/>
    <property type="project" value="InterPro"/>
</dbReference>
<dbReference type="Pfam" id="PF13374">
    <property type="entry name" value="TPR_10"/>
    <property type="match status" value="1"/>
</dbReference>
<sequence length="1079" mass="121235">MALRFKRDDYSIGWICAIRTELEAVLAVLDETHPPLDLPDGDKNLYKFGRIGGHNIVISWLPETDYGTMQAGVVATRMLSSFKKLRFGLMVGVGGGAPSESNDIRLGDIVISQPVSGESSGVVQYDFGKAMENGEFIATKWLNRPPSILLTALTAMKTIPDLGEKISDAAQEIGDEKIGFQYPGQDLDILFRADYLHVVVASKGRQSDSCKACKTSNAIVRSEREYDHPYIHYGTIACANQVMKDGIKRDKISAQTGALCFEMEAAGLMNDFPCLVIRGICDYSDGHKNKRWQPYAALVAAIYAKELLLQIPIVSQEETDDARKKINFIIPFHMPFPRNPTFIGRTDELRNIYKHCAESKSTDTPCVYALTGTGGMGKTQIAIEYAYRNHRDYTAVFWVSAVNEDTVRASIIDMMQCVVKEQAITWKSTPDYEVIGQMLGIPGLIDEKGVLSTNPDIVNDIQLALFRWLQVAGNNKWLLIFDNLDDLETFDAKKYIPNHGRGAILITSRRPVFSRSARQEYMDGLDRESAVKLLLNLAQLTDSTVAENDAIAIVERLGFMPLAISHAGCFIHEAKIPLAEYLPYYEEAFMAVQSRRPRLGWDYGGEASTAATTWEISFSKIEEQDKEAAALLKTCSYLNFEEIPERFWVDGQSDTSFQLEFKNRILLLASYSLVRVVRFGIFSIHPVVHSWARERLEKQERLGVVTNAIKILGKASQRETVSRQNSKWNPREEREVMFHIGYLHRSFGSTVSESLMSEEVLRDINVHNAIRSMALVLYNQAKYDEAMQIYQQLLIGEKALGDGHLPTITTIHNMAVVLYKQGKYEEAMQIYKKSLSNYERELGGSHPSTHTVVHNIALVFKKQGKYDEAMEWYKRALAGRETTLGKDHLSTLTTVNGIASLLIEQGKYGEAMEWYKRALAGRETTLGKDHLSTLTTVNGIASLLDEQGKYDEAMKLYKQVLVSREKALGKDHPLTIAVIHNIAANLSSQGKYNEAMPLYDQVLTSREKTLGKDHPSTLDTIHNMALVLDRQSKYDEAIEWYKRALAGREKALGKDHPSTLRTAKCLRTVKDIVARLAHP</sequence>
<feature type="repeat" description="TPR" evidence="1">
    <location>
        <begin position="850"/>
        <end position="883"/>
    </location>
</feature>
<organism evidence="3 4">
    <name type="scientific">Orbilia javanica</name>
    <dbReference type="NCBI Taxonomy" id="47235"/>
    <lineage>
        <taxon>Eukaryota</taxon>
        <taxon>Fungi</taxon>
        <taxon>Dikarya</taxon>
        <taxon>Ascomycota</taxon>
        <taxon>Pezizomycotina</taxon>
        <taxon>Orbiliomycetes</taxon>
        <taxon>Orbiliales</taxon>
        <taxon>Orbiliaceae</taxon>
        <taxon>Orbilia</taxon>
    </lineage>
</organism>
<dbReference type="GO" id="GO:0009116">
    <property type="term" value="P:nucleoside metabolic process"/>
    <property type="evidence" value="ECO:0007669"/>
    <property type="project" value="InterPro"/>
</dbReference>
<comment type="caution">
    <text evidence="3">The sequence shown here is derived from an EMBL/GenBank/DDBJ whole genome shotgun (WGS) entry which is preliminary data.</text>
</comment>
<evidence type="ECO:0000256" key="1">
    <source>
        <dbReference type="PROSITE-ProRule" id="PRU00339"/>
    </source>
</evidence>
<dbReference type="PANTHER" id="PTHR46082">
    <property type="entry name" value="ATP/GTP-BINDING PROTEIN-RELATED"/>
    <property type="match status" value="1"/>
</dbReference>
<dbReference type="Proteomes" id="UP001313282">
    <property type="component" value="Unassembled WGS sequence"/>
</dbReference>
<dbReference type="SUPFAM" id="SSF48452">
    <property type="entry name" value="TPR-like"/>
    <property type="match status" value="1"/>
</dbReference>
<evidence type="ECO:0000313" key="3">
    <source>
        <dbReference type="EMBL" id="KAK6337052.1"/>
    </source>
</evidence>
<dbReference type="InterPro" id="IPR053137">
    <property type="entry name" value="NLR-like"/>
</dbReference>
<keyword evidence="4" id="KW-1185">Reference proteome</keyword>
<dbReference type="AlphaFoldDB" id="A0AAN8MT37"/>
<dbReference type="InterPro" id="IPR027417">
    <property type="entry name" value="P-loop_NTPase"/>
</dbReference>
<dbReference type="SUPFAM" id="SSF81901">
    <property type="entry name" value="HCP-like"/>
    <property type="match status" value="1"/>
</dbReference>
<dbReference type="Gene3D" id="3.40.50.300">
    <property type="entry name" value="P-loop containing nucleotide triphosphate hydrolases"/>
    <property type="match status" value="1"/>
</dbReference>
<dbReference type="GO" id="GO:0043531">
    <property type="term" value="F:ADP binding"/>
    <property type="evidence" value="ECO:0007669"/>
    <property type="project" value="InterPro"/>
</dbReference>
<dbReference type="InterPro" id="IPR035994">
    <property type="entry name" value="Nucleoside_phosphorylase_sf"/>
</dbReference>
<proteinExistence type="predicted"/>
<keyword evidence="1" id="KW-0802">TPR repeat</keyword>
<protein>
    <recommendedName>
        <fullName evidence="2">Nucleoside phosphorylase domain-containing protein</fullName>
    </recommendedName>
</protein>
<dbReference type="Pfam" id="PF01048">
    <property type="entry name" value="PNP_UDP_1"/>
    <property type="match status" value="1"/>
</dbReference>
<evidence type="ECO:0000259" key="2">
    <source>
        <dbReference type="Pfam" id="PF01048"/>
    </source>
</evidence>
<dbReference type="EMBL" id="JAVHNR010000007">
    <property type="protein sequence ID" value="KAK6337052.1"/>
    <property type="molecule type" value="Genomic_DNA"/>
</dbReference>
<dbReference type="InterPro" id="IPR000845">
    <property type="entry name" value="Nucleoside_phosphorylase_d"/>
</dbReference>
<dbReference type="SMART" id="SM00028">
    <property type="entry name" value="TPR"/>
    <property type="match status" value="7"/>
</dbReference>
<dbReference type="PANTHER" id="PTHR46082:SF11">
    <property type="entry name" value="AAA+ ATPASE DOMAIN-CONTAINING PROTEIN-RELATED"/>
    <property type="match status" value="1"/>
</dbReference>
<name>A0AAN8MT37_9PEZI</name>
<evidence type="ECO:0000313" key="4">
    <source>
        <dbReference type="Proteomes" id="UP001313282"/>
    </source>
</evidence>
<dbReference type="Pfam" id="PF13424">
    <property type="entry name" value="TPR_12"/>
    <property type="match status" value="3"/>
</dbReference>
<dbReference type="InterPro" id="IPR019734">
    <property type="entry name" value="TPR_rpt"/>
</dbReference>
<dbReference type="Gene3D" id="3.40.50.1580">
    <property type="entry name" value="Nucleoside phosphorylase domain"/>
    <property type="match status" value="1"/>
</dbReference>
<feature type="domain" description="Nucleoside phosphorylase" evidence="2">
    <location>
        <begin position="12"/>
        <end position="289"/>
    </location>
</feature>
<dbReference type="Gene3D" id="1.25.40.10">
    <property type="entry name" value="Tetratricopeptide repeat domain"/>
    <property type="match status" value="2"/>
</dbReference>
<dbReference type="PROSITE" id="PS50005">
    <property type="entry name" value="TPR"/>
    <property type="match status" value="3"/>
</dbReference>
<dbReference type="SUPFAM" id="SSF53167">
    <property type="entry name" value="Purine and uridine phosphorylases"/>
    <property type="match status" value="1"/>
</dbReference>
<feature type="repeat" description="TPR" evidence="1">
    <location>
        <begin position="1018"/>
        <end position="1051"/>
    </location>
</feature>
<reference evidence="3 4" key="1">
    <citation type="submission" date="2019-10" db="EMBL/GenBank/DDBJ databases">
        <authorList>
            <person name="Palmer J.M."/>
        </authorList>
    </citation>
    <scope>NUCLEOTIDE SEQUENCE [LARGE SCALE GENOMIC DNA]</scope>
    <source>
        <strain evidence="3 4">TWF718</strain>
    </source>
</reference>